<comment type="caution">
    <text evidence="3">The sequence shown here is derived from an EMBL/GenBank/DDBJ whole genome shotgun (WGS) entry which is preliminary data.</text>
</comment>
<evidence type="ECO:0000313" key="3">
    <source>
        <dbReference type="EMBL" id="TMP79673.1"/>
    </source>
</evidence>
<reference evidence="3 4" key="1">
    <citation type="submission" date="2017-12" db="EMBL/GenBank/DDBJ databases">
        <authorList>
            <person name="Paulsen S."/>
            <person name="Gram L.K."/>
        </authorList>
    </citation>
    <scope>NUCLEOTIDE SEQUENCE [LARGE SCALE GENOMIC DNA]</scope>
    <source>
        <strain evidence="3 4">S1189</strain>
    </source>
</reference>
<reference evidence="4" key="2">
    <citation type="submission" date="2019-06" db="EMBL/GenBank/DDBJ databases">
        <title>Co-occurence of chitin degradation, pigmentation and bioactivity in marine Pseudoalteromonas.</title>
        <authorList>
            <person name="Sonnenschein E.C."/>
            <person name="Bech P.K."/>
        </authorList>
    </citation>
    <scope>NUCLEOTIDE SEQUENCE [LARGE SCALE GENOMIC DNA]</scope>
    <source>
        <strain evidence="4">S1189</strain>
    </source>
</reference>
<dbReference type="InterPro" id="IPR036388">
    <property type="entry name" value="WH-like_DNA-bd_sf"/>
</dbReference>
<dbReference type="Pfam" id="PF00486">
    <property type="entry name" value="Trans_reg_C"/>
    <property type="match status" value="1"/>
</dbReference>
<dbReference type="GO" id="GO:0003677">
    <property type="term" value="F:DNA binding"/>
    <property type="evidence" value="ECO:0007669"/>
    <property type="project" value="UniProtKB-KW"/>
</dbReference>
<name>A0A5S3YRM2_9GAMM</name>
<evidence type="ECO:0000256" key="1">
    <source>
        <dbReference type="ARBA" id="ARBA00023125"/>
    </source>
</evidence>
<dbReference type="OrthoDB" id="6281993at2"/>
<dbReference type="RefSeq" id="WP_138567976.1">
    <property type="nucleotide sequence ID" value="NZ_PNCM01000028.1"/>
</dbReference>
<dbReference type="InterPro" id="IPR001867">
    <property type="entry name" value="OmpR/PhoB-type_DNA-bd"/>
</dbReference>
<dbReference type="SUPFAM" id="SSF46894">
    <property type="entry name" value="C-terminal effector domain of the bipartite response regulators"/>
    <property type="match status" value="1"/>
</dbReference>
<dbReference type="GO" id="GO:0006355">
    <property type="term" value="P:regulation of DNA-templated transcription"/>
    <property type="evidence" value="ECO:0007669"/>
    <property type="project" value="InterPro"/>
</dbReference>
<dbReference type="AlphaFoldDB" id="A0A5S3YRM2"/>
<evidence type="ECO:0000259" key="2">
    <source>
        <dbReference type="SMART" id="SM00862"/>
    </source>
</evidence>
<dbReference type="InterPro" id="IPR016032">
    <property type="entry name" value="Sig_transdc_resp-reg_C-effctor"/>
</dbReference>
<dbReference type="Gene3D" id="1.10.10.10">
    <property type="entry name" value="Winged helix-like DNA-binding domain superfamily/Winged helix DNA-binding domain"/>
    <property type="match status" value="1"/>
</dbReference>
<proteinExistence type="predicted"/>
<feature type="domain" description="OmpR/PhoB-type" evidence="2">
    <location>
        <begin position="22"/>
        <end position="93"/>
    </location>
</feature>
<gene>
    <name evidence="3" type="ORF">CWB73_12915</name>
</gene>
<organism evidence="3 4">
    <name type="scientific">Pseudoalteromonas phenolica</name>
    <dbReference type="NCBI Taxonomy" id="161398"/>
    <lineage>
        <taxon>Bacteria</taxon>
        <taxon>Pseudomonadati</taxon>
        <taxon>Pseudomonadota</taxon>
        <taxon>Gammaproteobacteria</taxon>
        <taxon>Alteromonadales</taxon>
        <taxon>Pseudoalteromonadaceae</taxon>
        <taxon>Pseudoalteromonas</taxon>
    </lineage>
</organism>
<dbReference type="SMART" id="SM00862">
    <property type="entry name" value="Trans_reg_C"/>
    <property type="match status" value="1"/>
</dbReference>
<dbReference type="Proteomes" id="UP000307362">
    <property type="component" value="Unassembled WGS sequence"/>
</dbReference>
<sequence length="338" mass="38382">MAIYQFLDFTFCDQSYHLERSGKVVNIRPKTAQAIEVFMNTPQTLVTKETLHRALWGQQHSQDYRLFQVISEIRKLDPNEPLIRTLPNQGYYWQTNVHKLPEKTPRSIKKYAVAASLLVCSFLSAGIIVKYNHALIPASPPALGSYTKAVYAYHAQDYETAQKWLYFSLQENPHSQEAKLLLAELKFSQHQIAHAKQLAEELLIENEAQSYYQGQALSLLSRIATTENNFNDALDFALRGKKSAEQGLAICSAQMFDQQIAALVDQQQIDPLKQSIVTQAVKHQATSKKPESTQLNGEHAQLCKQLRQPVTSKLECKDSQYEAMLARTHLSTRTQLTT</sequence>
<evidence type="ECO:0000313" key="4">
    <source>
        <dbReference type="Proteomes" id="UP000307362"/>
    </source>
</evidence>
<dbReference type="EMBL" id="PNCM01000028">
    <property type="protein sequence ID" value="TMP79673.1"/>
    <property type="molecule type" value="Genomic_DNA"/>
</dbReference>
<protein>
    <recommendedName>
        <fullName evidence="2">OmpR/PhoB-type domain-containing protein</fullName>
    </recommendedName>
</protein>
<accession>A0A5S3YRM2</accession>
<dbReference type="GO" id="GO:0000160">
    <property type="term" value="P:phosphorelay signal transduction system"/>
    <property type="evidence" value="ECO:0007669"/>
    <property type="project" value="InterPro"/>
</dbReference>
<keyword evidence="1" id="KW-0238">DNA-binding</keyword>
<dbReference type="Pfam" id="PF14559">
    <property type="entry name" value="TPR_19"/>
    <property type="match status" value="1"/>
</dbReference>